<feature type="transmembrane region" description="Helical" evidence="8">
    <location>
        <begin position="284"/>
        <end position="306"/>
    </location>
</feature>
<sequence>MVKNEHIIGERLAAVLPQLDKPWYRTPHLLQLNFYILWVCFSAAGMGFDGSMMNGLQSLSTWSDYFHNPNSALLGVTNAVLNLGPILFGGVVAWIADRFGRRITLQIGCGVIIAASIIQTAAQNLAMFIVARFIIGVGIEFCMVPSPVLTTELAYPTHRATFTSLCYTFYFVGSILSSWTTFGTYSMNTSTWTWRIPSLLQLAIPSIQFVVLFWVPESPRWLMSKGRHEEAKRFFVKYHANGDESSPLVEHEIQDIHQHLAIQESLGPLTWKRLWKTPADRKRLVLVLYLSVMTQWCGNGVISYYLSLILNSVGITGSRDKTLINAILQIVSWAAAIIGSVLVERVGRRPLWLFSIAGMLASYTTWTVCSALYTQHNTTGLAKAVLVFIFVFQVFYSVGITPLSQSYSVEILPFYSRQKVMAMAYVGNSCANLFNSFVSPVALDAIGWKYYILYIALLVQFLVIVYFFFPETRGYALEDIAELFEERVLFHGRQKLRPGNVAAGQELEGKGIAKVEVEFVEDILQKTGDRSVDK</sequence>
<dbReference type="InterPro" id="IPR036259">
    <property type="entry name" value="MFS_trans_sf"/>
</dbReference>
<feature type="transmembrane region" description="Helical" evidence="8">
    <location>
        <begin position="450"/>
        <end position="469"/>
    </location>
</feature>
<keyword evidence="4 8" id="KW-0812">Transmembrane</keyword>
<keyword evidence="6 8" id="KW-0472">Membrane</keyword>
<accession>A0A9W4I7P6</accession>
<feature type="transmembrane region" description="Helical" evidence="8">
    <location>
        <begin position="351"/>
        <end position="374"/>
    </location>
</feature>
<dbReference type="PROSITE" id="PS00216">
    <property type="entry name" value="SUGAR_TRANSPORT_1"/>
    <property type="match status" value="2"/>
</dbReference>
<feature type="transmembrane region" description="Helical" evidence="8">
    <location>
        <begin position="32"/>
        <end position="52"/>
    </location>
</feature>
<dbReference type="InterPro" id="IPR003663">
    <property type="entry name" value="Sugar/inositol_transpt"/>
</dbReference>
<dbReference type="InterPro" id="IPR020846">
    <property type="entry name" value="MFS_dom"/>
</dbReference>
<evidence type="ECO:0000256" key="6">
    <source>
        <dbReference type="ARBA" id="ARBA00023136"/>
    </source>
</evidence>
<dbReference type="PROSITE" id="PS50850">
    <property type="entry name" value="MFS"/>
    <property type="match status" value="1"/>
</dbReference>
<keyword evidence="3 7" id="KW-0813">Transport</keyword>
<feature type="transmembrane region" description="Helical" evidence="8">
    <location>
        <begin position="194"/>
        <end position="215"/>
    </location>
</feature>
<evidence type="ECO:0000313" key="11">
    <source>
        <dbReference type="Proteomes" id="UP001152592"/>
    </source>
</evidence>
<feature type="transmembrane region" description="Helical" evidence="8">
    <location>
        <begin position="380"/>
        <end position="399"/>
    </location>
</feature>
<dbReference type="PANTHER" id="PTHR48022">
    <property type="entry name" value="PLASTIDIC GLUCOSE TRANSPORTER 4"/>
    <property type="match status" value="1"/>
</dbReference>
<dbReference type="SUPFAM" id="SSF103473">
    <property type="entry name" value="MFS general substrate transporter"/>
    <property type="match status" value="1"/>
</dbReference>
<feature type="domain" description="Major facilitator superfamily (MFS) profile" evidence="9">
    <location>
        <begin position="35"/>
        <end position="473"/>
    </location>
</feature>
<name>A0A9W4I7P6_9EURO</name>
<comment type="subcellular location">
    <subcellularLocation>
        <location evidence="1">Membrane</location>
        <topology evidence="1">Multi-pass membrane protein</topology>
    </subcellularLocation>
</comment>
<evidence type="ECO:0000256" key="5">
    <source>
        <dbReference type="ARBA" id="ARBA00022989"/>
    </source>
</evidence>
<dbReference type="AlphaFoldDB" id="A0A9W4I7P6"/>
<dbReference type="EMBL" id="CAJVPD010000013">
    <property type="protein sequence ID" value="CAG8233780.1"/>
    <property type="molecule type" value="Genomic_DNA"/>
</dbReference>
<proteinExistence type="inferred from homology"/>
<reference evidence="10" key="1">
    <citation type="submission" date="2021-07" db="EMBL/GenBank/DDBJ databases">
        <authorList>
            <person name="Branca A.L. A."/>
        </authorList>
    </citation>
    <scope>NUCLEOTIDE SEQUENCE</scope>
</reference>
<dbReference type="InterPro" id="IPR050360">
    <property type="entry name" value="MFS_Sugar_Transporters"/>
</dbReference>
<dbReference type="Proteomes" id="UP001152592">
    <property type="component" value="Unassembled WGS sequence"/>
</dbReference>
<dbReference type="NCBIfam" id="TIGR00879">
    <property type="entry name" value="SP"/>
    <property type="match status" value="1"/>
</dbReference>
<comment type="caution">
    <text evidence="10">The sequence shown here is derived from an EMBL/GenBank/DDBJ whole genome shotgun (WGS) entry which is preliminary data.</text>
</comment>
<comment type="similarity">
    <text evidence="2 7">Belongs to the major facilitator superfamily. Sugar transporter (TC 2.A.1.1) family.</text>
</comment>
<dbReference type="PANTHER" id="PTHR48022:SF64">
    <property type="entry name" value="MAJOR FACILITATOR SUPERFAMILY (MFS) PROFILE DOMAIN-CONTAINING PROTEIN"/>
    <property type="match status" value="1"/>
</dbReference>
<dbReference type="Gene3D" id="1.20.1250.20">
    <property type="entry name" value="MFS general substrate transporter like domains"/>
    <property type="match status" value="1"/>
</dbReference>
<dbReference type="GO" id="GO:0005351">
    <property type="term" value="F:carbohydrate:proton symporter activity"/>
    <property type="evidence" value="ECO:0007669"/>
    <property type="project" value="TreeGrafter"/>
</dbReference>
<dbReference type="Pfam" id="PF00083">
    <property type="entry name" value="Sugar_tr"/>
    <property type="match status" value="1"/>
</dbReference>
<gene>
    <name evidence="10" type="ORF">PSALAMII_LOCUS333</name>
</gene>
<keyword evidence="5 8" id="KW-1133">Transmembrane helix</keyword>
<evidence type="ECO:0000256" key="2">
    <source>
        <dbReference type="ARBA" id="ARBA00010992"/>
    </source>
</evidence>
<feature type="transmembrane region" description="Helical" evidence="8">
    <location>
        <begin position="162"/>
        <end position="182"/>
    </location>
</feature>
<dbReference type="InterPro" id="IPR005828">
    <property type="entry name" value="MFS_sugar_transport-like"/>
</dbReference>
<evidence type="ECO:0000256" key="7">
    <source>
        <dbReference type="RuleBase" id="RU003346"/>
    </source>
</evidence>
<evidence type="ECO:0000256" key="3">
    <source>
        <dbReference type="ARBA" id="ARBA00022448"/>
    </source>
</evidence>
<evidence type="ECO:0000256" key="1">
    <source>
        <dbReference type="ARBA" id="ARBA00004141"/>
    </source>
</evidence>
<dbReference type="InterPro" id="IPR005829">
    <property type="entry name" value="Sugar_transporter_CS"/>
</dbReference>
<evidence type="ECO:0000259" key="9">
    <source>
        <dbReference type="PROSITE" id="PS50850"/>
    </source>
</evidence>
<feature type="transmembrane region" description="Helical" evidence="8">
    <location>
        <begin position="128"/>
        <end position="150"/>
    </location>
</feature>
<feature type="transmembrane region" description="Helical" evidence="8">
    <location>
        <begin position="72"/>
        <end position="96"/>
    </location>
</feature>
<evidence type="ECO:0000256" key="4">
    <source>
        <dbReference type="ARBA" id="ARBA00022692"/>
    </source>
</evidence>
<protein>
    <recommendedName>
        <fullName evidence="9">Major facilitator superfamily (MFS) profile domain-containing protein</fullName>
    </recommendedName>
</protein>
<feature type="transmembrane region" description="Helical" evidence="8">
    <location>
        <begin position="103"/>
        <end position="122"/>
    </location>
</feature>
<organism evidence="10 11">
    <name type="scientific">Penicillium salamii</name>
    <dbReference type="NCBI Taxonomy" id="1612424"/>
    <lineage>
        <taxon>Eukaryota</taxon>
        <taxon>Fungi</taxon>
        <taxon>Dikarya</taxon>
        <taxon>Ascomycota</taxon>
        <taxon>Pezizomycotina</taxon>
        <taxon>Eurotiomycetes</taxon>
        <taxon>Eurotiomycetidae</taxon>
        <taxon>Eurotiales</taxon>
        <taxon>Aspergillaceae</taxon>
        <taxon>Penicillium</taxon>
    </lineage>
</organism>
<evidence type="ECO:0000313" key="10">
    <source>
        <dbReference type="EMBL" id="CAG8233780.1"/>
    </source>
</evidence>
<dbReference type="FunFam" id="1.20.1250.20:FF:000134">
    <property type="entry name" value="MFS sugar transporter protein"/>
    <property type="match status" value="1"/>
</dbReference>
<evidence type="ECO:0000256" key="8">
    <source>
        <dbReference type="SAM" id="Phobius"/>
    </source>
</evidence>
<dbReference type="GO" id="GO:0016020">
    <property type="term" value="C:membrane"/>
    <property type="evidence" value="ECO:0007669"/>
    <property type="project" value="UniProtKB-SubCell"/>
</dbReference>
<feature type="transmembrane region" description="Helical" evidence="8">
    <location>
        <begin position="420"/>
        <end position="438"/>
    </location>
</feature>
<dbReference type="OrthoDB" id="421075at2759"/>
<feature type="transmembrane region" description="Helical" evidence="8">
    <location>
        <begin position="326"/>
        <end position="344"/>
    </location>
</feature>